<organism evidence="2 3">
    <name type="scientific">Streptomyces telluris</name>
    <dbReference type="NCBI Taxonomy" id="2720021"/>
    <lineage>
        <taxon>Bacteria</taxon>
        <taxon>Bacillati</taxon>
        <taxon>Actinomycetota</taxon>
        <taxon>Actinomycetes</taxon>
        <taxon>Kitasatosporales</taxon>
        <taxon>Streptomycetaceae</taxon>
        <taxon>Streptomyces</taxon>
    </lineage>
</organism>
<feature type="transmembrane region" description="Helical" evidence="1">
    <location>
        <begin position="89"/>
        <end position="108"/>
    </location>
</feature>
<keyword evidence="1" id="KW-0812">Transmembrane</keyword>
<dbReference type="PANTHER" id="PTHR37488">
    <property type="entry name" value="DUF1275 DOMAIN-CONTAINING PROTEIN"/>
    <property type="match status" value="1"/>
</dbReference>
<dbReference type="AlphaFoldDB" id="A0A9X2RLK0"/>
<dbReference type="Proteomes" id="UP001142374">
    <property type="component" value="Unassembled WGS sequence"/>
</dbReference>
<keyword evidence="3" id="KW-1185">Reference proteome</keyword>
<accession>A0A9X2RLK0</accession>
<feature type="transmembrane region" description="Helical" evidence="1">
    <location>
        <begin position="207"/>
        <end position="230"/>
    </location>
</feature>
<dbReference type="PANTHER" id="PTHR37488:SF2">
    <property type="entry name" value="DUF1275 DOMAIN-CONTAINING PROTEIN"/>
    <property type="match status" value="1"/>
</dbReference>
<proteinExistence type="predicted"/>
<feature type="transmembrane region" description="Helical" evidence="1">
    <location>
        <begin position="183"/>
        <end position="201"/>
    </location>
</feature>
<dbReference type="InterPro" id="IPR010699">
    <property type="entry name" value="DUF1275"/>
</dbReference>
<reference evidence="2" key="1">
    <citation type="submission" date="2022-06" db="EMBL/GenBank/DDBJ databases">
        <title>WGS of actinobacteria.</title>
        <authorList>
            <person name="Thawai C."/>
        </authorList>
    </citation>
    <scope>NUCLEOTIDE SEQUENCE</scope>
    <source>
        <strain evidence="2">AA8</strain>
    </source>
</reference>
<feature type="transmembrane region" description="Helical" evidence="1">
    <location>
        <begin position="120"/>
        <end position="138"/>
    </location>
</feature>
<dbReference type="EMBL" id="JANIID010000001">
    <property type="protein sequence ID" value="MCQ8768406.1"/>
    <property type="molecule type" value="Genomic_DNA"/>
</dbReference>
<keyword evidence="1" id="KW-0472">Membrane</keyword>
<evidence type="ECO:0000313" key="2">
    <source>
        <dbReference type="EMBL" id="MCQ8768406.1"/>
    </source>
</evidence>
<comment type="caution">
    <text evidence="2">The sequence shown here is derived from an EMBL/GenBank/DDBJ whole genome shotgun (WGS) entry which is preliminary data.</text>
</comment>
<dbReference type="RefSeq" id="WP_256789439.1">
    <property type="nucleotide sequence ID" value="NZ_JAATER010000167.1"/>
</dbReference>
<dbReference type="Pfam" id="PF06912">
    <property type="entry name" value="DUF1275"/>
    <property type="match status" value="1"/>
</dbReference>
<sequence length="239" mass="24392">MKLQPGAALTTAMVALTVTTGMVEAVSFLALGPVFTAVQTGNTLFLGFAVVGSGEFSAAASGASLIGFAVGAALGARLSSRADALGRRWLVRALVAESVLLAVAGLTGWTAGRSGHPPAFRQYVVVALVALAMGMRNVTTLRASVPDMPTTVITRTMTALIGTSPFGLDSRIPSGPRYELRRTASVGAMFAGGLLGAWMLHEAVRPPVVLLVTSACVLAVALALALTCICTPGHHPPDP</sequence>
<evidence type="ECO:0000256" key="1">
    <source>
        <dbReference type="SAM" id="Phobius"/>
    </source>
</evidence>
<name>A0A9X2RLK0_9ACTN</name>
<protein>
    <submittedName>
        <fullName evidence="2">DUF1275 domain-containing protein</fullName>
    </submittedName>
</protein>
<feature type="transmembrane region" description="Helical" evidence="1">
    <location>
        <begin position="56"/>
        <end position="77"/>
    </location>
</feature>
<keyword evidence="1" id="KW-1133">Transmembrane helix</keyword>
<evidence type="ECO:0000313" key="3">
    <source>
        <dbReference type="Proteomes" id="UP001142374"/>
    </source>
</evidence>
<gene>
    <name evidence="2" type="ORF">NQU55_01225</name>
</gene>